<comment type="caution">
    <text evidence="2">The sequence shown here is derived from an EMBL/GenBank/DDBJ whole genome shotgun (WGS) entry which is preliminary data.</text>
</comment>
<sequence length="194" mass="22157">FRNESSVDPESSLGQTVICTPLLEGELQEYKYVMEHMMNFSVKTILSQYFIELCFASFGIPIHFGLMCLEDRYDNCGQYIEGNGQTVHLQGCNHELFGNVFPVLNVDEIDDYFARHSECRIPSGQLLKPAISPSERNQNRCDLLQNGQPIYSQPTNSHLGDQRQLWQSGSNSKRARRWKTAARALIPLSYFTDP</sequence>
<accession>A0A8S9YWL8</accession>
<organism evidence="2 3">
    <name type="scientific">Paragonimus skrjabini miyazakii</name>
    <dbReference type="NCBI Taxonomy" id="59628"/>
    <lineage>
        <taxon>Eukaryota</taxon>
        <taxon>Metazoa</taxon>
        <taxon>Spiralia</taxon>
        <taxon>Lophotrochozoa</taxon>
        <taxon>Platyhelminthes</taxon>
        <taxon>Trematoda</taxon>
        <taxon>Digenea</taxon>
        <taxon>Plagiorchiida</taxon>
        <taxon>Troglotremata</taxon>
        <taxon>Troglotrematidae</taxon>
        <taxon>Paragonimus</taxon>
    </lineage>
</organism>
<name>A0A8S9YWL8_9TREM</name>
<reference evidence="2" key="1">
    <citation type="submission" date="2019-07" db="EMBL/GenBank/DDBJ databases">
        <title>Annotation for the trematode Paragonimus miyazaki's.</title>
        <authorList>
            <person name="Choi Y.-J."/>
        </authorList>
    </citation>
    <scope>NUCLEOTIDE SEQUENCE</scope>
    <source>
        <strain evidence="2">Japan</strain>
    </source>
</reference>
<evidence type="ECO:0000313" key="3">
    <source>
        <dbReference type="Proteomes" id="UP000822476"/>
    </source>
</evidence>
<feature type="region of interest" description="Disordered" evidence="1">
    <location>
        <begin position="152"/>
        <end position="171"/>
    </location>
</feature>
<dbReference type="OrthoDB" id="6264044at2759"/>
<protein>
    <submittedName>
        <fullName evidence="2">Uncharacterized protein</fullName>
    </submittedName>
</protein>
<dbReference type="AlphaFoldDB" id="A0A8S9YWL8"/>
<gene>
    <name evidence="2" type="ORF">EG68_05361</name>
</gene>
<proteinExistence type="predicted"/>
<dbReference type="EMBL" id="JTDE01002437">
    <property type="protein sequence ID" value="KAF7257371.1"/>
    <property type="molecule type" value="Genomic_DNA"/>
</dbReference>
<keyword evidence="3" id="KW-1185">Reference proteome</keyword>
<evidence type="ECO:0000256" key="1">
    <source>
        <dbReference type="SAM" id="MobiDB-lite"/>
    </source>
</evidence>
<feature type="non-terminal residue" evidence="2">
    <location>
        <position position="1"/>
    </location>
</feature>
<evidence type="ECO:0000313" key="2">
    <source>
        <dbReference type="EMBL" id="KAF7257371.1"/>
    </source>
</evidence>
<dbReference type="Proteomes" id="UP000822476">
    <property type="component" value="Unassembled WGS sequence"/>
</dbReference>